<dbReference type="GO" id="GO:0016020">
    <property type="term" value="C:membrane"/>
    <property type="evidence" value="ECO:0007669"/>
    <property type="project" value="UniProtKB-SubCell"/>
</dbReference>
<proteinExistence type="inferred from homology"/>
<evidence type="ECO:0000256" key="2">
    <source>
        <dbReference type="ARBA" id="ARBA00007524"/>
    </source>
</evidence>
<dbReference type="EMBL" id="CP015220">
    <property type="protein sequence ID" value="AMY23338.1"/>
    <property type="molecule type" value="Genomic_DNA"/>
</dbReference>
<keyword evidence="4 6" id="KW-1133">Transmembrane helix</keyword>
<dbReference type="PATRIC" id="fig|1653479.3.peg.2058"/>
<reference evidence="7 8" key="1">
    <citation type="journal article" date="2016" name="Genome Announc.">
        <title>Complete Genome and Plasmid Sequences for Rhodococcus fascians D188 and Draft Sequences for Rhodococcus Isolates PBTS 1 and PBTS 2.</title>
        <authorList>
            <person name="Stamler R.A."/>
            <person name="Vereecke D."/>
            <person name="Zhang Y."/>
            <person name="Schilkey F."/>
            <person name="Devitt N."/>
            <person name="Randall J.J."/>
        </authorList>
    </citation>
    <scope>NUCLEOTIDE SEQUENCE [LARGE SCALE GENOMIC DNA]</scope>
    <source>
        <strain evidence="7 8">PBTS2</strain>
    </source>
</reference>
<accession>A0A143QKK5</accession>
<dbReference type="Gene3D" id="1.20.1260.100">
    <property type="entry name" value="TspO/MBR protein"/>
    <property type="match status" value="1"/>
</dbReference>
<reference evidence="8" key="2">
    <citation type="submission" date="2016-04" db="EMBL/GenBank/DDBJ databases">
        <title>Complete Genome and Plasmid Sequences for Rhodococcus fascians D188 and Draft Sequences for Rhodococcus spp. Isolates PBTS 1 and PBTS 2.</title>
        <authorList>
            <person name="Stamer R."/>
            <person name="Vereecke D."/>
            <person name="Zhang Y."/>
            <person name="Schilkey F."/>
            <person name="Devitt N."/>
            <person name="Randall J."/>
        </authorList>
    </citation>
    <scope>NUCLEOTIDE SEQUENCE [LARGE SCALE GENOMIC DNA]</scope>
    <source>
        <strain evidence="8">PBTS2</strain>
    </source>
</reference>
<evidence type="ECO:0000313" key="8">
    <source>
        <dbReference type="Proteomes" id="UP000076038"/>
    </source>
</evidence>
<dbReference type="InterPro" id="IPR004307">
    <property type="entry name" value="TspO_MBR"/>
</dbReference>
<dbReference type="AlphaFoldDB" id="A0A143QKK5"/>
<dbReference type="OrthoDB" id="5189031at2"/>
<comment type="similarity">
    <text evidence="2">Belongs to the TspO/BZRP family.</text>
</comment>
<evidence type="ECO:0000256" key="5">
    <source>
        <dbReference type="ARBA" id="ARBA00023136"/>
    </source>
</evidence>
<feature type="transmembrane region" description="Helical" evidence="6">
    <location>
        <begin position="47"/>
        <end position="66"/>
    </location>
</feature>
<keyword evidence="5 6" id="KW-0472">Membrane</keyword>
<feature type="transmembrane region" description="Helical" evidence="6">
    <location>
        <begin position="167"/>
        <end position="187"/>
    </location>
</feature>
<keyword evidence="3 6" id="KW-0812">Transmembrane</keyword>
<feature type="transmembrane region" description="Helical" evidence="6">
    <location>
        <begin position="222"/>
        <end position="242"/>
    </location>
</feature>
<evidence type="ECO:0008006" key="9">
    <source>
        <dbReference type="Google" id="ProtNLM"/>
    </source>
</evidence>
<dbReference type="KEGG" id="rhs:A3Q41_02036"/>
<gene>
    <name evidence="7" type="ORF">A3Q41_02036</name>
</gene>
<dbReference type="PANTHER" id="PTHR33802">
    <property type="entry name" value="SI:CH211-161H7.5-RELATED"/>
    <property type="match status" value="1"/>
</dbReference>
<evidence type="ECO:0000256" key="4">
    <source>
        <dbReference type="ARBA" id="ARBA00022989"/>
    </source>
</evidence>
<dbReference type="PANTHER" id="PTHR33802:SF1">
    <property type="entry name" value="XK-RELATED PROTEIN"/>
    <property type="match status" value="1"/>
</dbReference>
<name>A0A143QKK5_RHOFA</name>
<feature type="transmembrane region" description="Helical" evidence="6">
    <location>
        <begin position="102"/>
        <end position="123"/>
    </location>
</feature>
<sequence length="253" mass="26209">MRIGVVVSAVVAVVVSFLGSGAWIGTPIAEAAGGALSATSTLVAPAGPAFSIWSVIYTGLVVYAVWQFLSDRTARHDALRAPAIASMLLNPAWILAIQFGQVWLSVVVIVALLAALVRVFVLLQRQRPESVADAVITDGTMGLYLGWVCVATIANVSAWLVDLGVTSGATVWAVVVLAVAALVGVTLARYSNGAIAPMLAIVWGLGWLAQGRLGGELTNATVGWTAVFAAAIVAVVTVGIRLRSRRSTVHQAV</sequence>
<protein>
    <recommendedName>
        <fullName evidence="9">Tryptophan-rich sensory protein</fullName>
    </recommendedName>
</protein>
<feature type="transmembrane region" description="Helical" evidence="6">
    <location>
        <begin position="78"/>
        <end position="96"/>
    </location>
</feature>
<feature type="transmembrane region" description="Helical" evidence="6">
    <location>
        <begin position="194"/>
        <end position="210"/>
    </location>
</feature>
<evidence type="ECO:0000256" key="1">
    <source>
        <dbReference type="ARBA" id="ARBA00004141"/>
    </source>
</evidence>
<keyword evidence="8" id="KW-1185">Reference proteome</keyword>
<dbReference type="Proteomes" id="UP000076038">
    <property type="component" value="Chromosome"/>
</dbReference>
<evidence type="ECO:0000256" key="3">
    <source>
        <dbReference type="ARBA" id="ARBA00022692"/>
    </source>
</evidence>
<dbReference type="InterPro" id="IPR038330">
    <property type="entry name" value="TspO/MBR-related_sf"/>
</dbReference>
<dbReference type="Pfam" id="PF03073">
    <property type="entry name" value="TspO_MBR"/>
    <property type="match status" value="1"/>
</dbReference>
<feature type="transmembrane region" description="Helical" evidence="6">
    <location>
        <begin position="143"/>
        <end position="161"/>
    </location>
</feature>
<dbReference type="RefSeq" id="WP_063216473.1">
    <property type="nucleotide sequence ID" value="NZ_CP015220.1"/>
</dbReference>
<evidence type="ECO:0000256" key="6">
    <source>
        <dbReference type="SAM" id="Phobius"/>
    </source>
</evidence>
<evidence type="ECO:0000313" key="7">
    <source>
        <dbReference type="EMBL" id="AMY23338.1"/>
    </source>
</evidence>
<comment type="subcellular location">
    <subcellularLocation>
        <location evidence="1">Membrane</location>
        <topology evidence="1">Multi-pass membrane protein</topology>
    </subcellularLocation>
</comment>
<organism evidence="7 8">
    <name type="scientific">Rhodococcoides fascians</name>
    <name type="common">Rhodococcus fascians</name>
    <dbReference type="NCBI Taxonomy" id="1828"/>
    <lineage>
        <taxon>Bacteria</taxon>
        <taxon>Bacillati</taxon>
        <taxon>Actinomycetota</taxon>
        <taxon>Actinomycetes</taxon>
        <taxon>Mycobacteriales</taxon>
        <taxon>Nocardiaceae</taxon>
        <taxon>Rhodococcoides</taxon>
    </lineage>
</organism>